<keyword evidence="2" id="KW-1185">Reference proteome</keyword>
<evidence type="ECO:0000313" key="1">
    <source>
        <dbReference type="EMBL" id="MCZ0962989.1"/>
    </source>
</evidence>
<protein>
    <submittedName>
        <fullName evidence="1">Uncharacterized protein</fullName>
    </submittedName>
</protein>
<dbReference type="Proteomes" id="UP001149822">
    <property type="component" value="Unassembled WGS sequence"/>
</dbReference>
<name>A0ABT4J788_9RHOB</name>
<accession>A0ABT4J788</accession>
<comment type="caution">
    <text evidence="1">The sequence shown here is derived from an EMBL/GenBank/DDBJ whole genome shotgun (WGS) entry which is preliminary data.</text>
</comment>
<evidence type="ECO:0000313" key="2">
    <source>
        <dbReference type="Proteomes" id="UP001149822"/>
    </source>
</evidence>
<sequence>MARVESLKLRLIERPSKHGKVEGTYSVVEVDGEKMLQIDTYGASDRQIPGKISQSLQFGKEGIQTLRNLLEEFD</sequence>
<reference evidence="1" key="1">
    <citation type="submission" date="2022-12" db="EMBL/GenBank/DDBJ databases">
        <title>Paracoccus sp. EF6 isolated from a lake water.</title>
        <authorList>
            <person name="Liu H."/>
        </authorList>
    </citation>
    <scope>NUCLEOTIDE SEQUENCE</scope>
    <source>
        <strain evidence="1">EF6</strain>
    </source>
</reference>
<proteinExistence type="predicted"/>
<dbReference type="EMBL" id="JAPTYD010000026">
    <property type="protein sequence ID" value="MCZ0962989.1"/>
    <property type="molecule type" value="Genomic_DNA"/>
</dbReference>
<gene>
    <name evidence="1" type="ORF">OU682_15320</name>
</gene>
<organism evidence="1 2">
    <name type="scientific">Paracoccus benzoatiresistens</name>
    <dbReference type="NCBI Taxonomy" id="2997341"/>
    <lineage>
        <taxon>Bacteria</taxon>
        <taxon>Pseudomonadati</taxon>
        <taxon>Pseudomonadota</taxon>
        <taxon>Alphaproteobacteria</taxon>
        <taxon>Rhodobacterales</taxon>
        <taxon>Paracoccaceae</taxon>
        <taxon>Paracoccus</taxon>
    </lineage>
</organism>
<dbReference type="RefSeq" id="WP_268943044.1">
    <property type="nucleotide sequence ID" value="NZ_JAPTYD010000026.1"/>
</dbReference>